<evidence type="ECO:0000313" key="3">
    <source>
        <dbReference type="EMBL" id="KAK2713205.1"/>
    </source>
</evidence>
<comment type="caution">
    <text evidence="3">The sequence shown here is derived from an EMBL/GenBank/DDBJ whole genome shotgun (WGS) entry which is preliminary data.</text>
</comment>
<evidence type="ECO:0000259" key="2">
    <source>
        <dbReference type="PROSITE" id="PS51144"/>
    </source>
</evidence>
<dbReference type="InterPro" id="IPR036398">
    <property type="entry name" value="CA_dom_sf"/>
</dbReference>
<comment type="similarity">
    <text evidence="1">Belongs to the alpha-carbonic anhydrase family.</text>
</comment>
<name>A0AA88L9J2_ARTSF</name>
<dbReference type="Proteomes" id="UP001187531">
    <property type="component" value="Unassembled WGS sequence"/>
</dbReference>
<dbReference type="PANTHER" id="PTHR18952">
    <property type="entry name" value="CARBONIC ANHYDRASE"/>
    <property type="match status" value="1"/>
</dbReference>
<protein>
    <recommendedName>
        <fullName evidence="2">Alpha-carbonic anhydrase domain-containing protein</fullName>
    </recommendedName>
</protein>
<evidence type="ECO:0000313" key="4">
    <source>
        <dbReference type="Proteomes" id="UP001187531"/>
    </source>
</evidence>
<reference evidence="3" key="1">
    <citation type="submission" date="2023-07" db="EMBL/GenBank/DDBJ databases">
        <title>Chromosome-level genome assembly of Artemia franciscana.</title>
        <authorList>
            <person name="Jo E."/>
        </authorList>
    </citation>
    <scope>NUCLEOTIDE SEQUENCE</scope>
    <source>
        <tissue evidence="3">Whole body</tissue>
    </source>
</reference>
<evidence type="ECO:0000256" key="1">
    <source>
        <dbReference type="ARBA" id="ARBA00010718"/>
    </source>
</evidence>
<sequence length="334" mass="37365">MINSEIQEMAASKMIFVTSIFLLIPRGFVAAAIWQEEWTYDGISGPMFWGRGLINPEWSLCSKGKRQSPIDIDPNTLLFDPNLKPLKLDKILINGVLVNAGHSLLFGIDNSSRPILNISGGPLLYKYEFHQLSLHFGLLNDRGSEHTINGKAFPLEIQVYGYNVDLYNSYDEAMESPQGIVAISVLIGIGESTSEDLAILLDQLKNVEYKNQEVTVKRISIAEMLPETQNYITYEGSMTTPGCQETVTWIVMNKPGYITADQMDALRRVRRNDLGGPPAPLANNYRPIQNTFDRLIRTNIDFPSVKGRNCITMKGSTTYRANSLNSGRPNDILL</sequence>
<dbReference type="SUPFAM" id="SSF51069">
    <property type="entry name" value="Carbonic anhydrase"/>
    <property type="match status" value="1"/>
</dbReference>
<proteinExistence type="inferred from homology"/>
<dbReference type="InterPro" id="IPR001148">
    <property type="entry name" value="CA_dom"/>
</dbReference>
<dbReference type="Pfam" id="PF00194">
    <property type="entry name" value="Carb_anhydrase"/>
    <property type="match status" value="1"/>
</dbReference>
<accession>A0AA88L9J2</accession>
<dbReference type="SMART" id="SM01057">
    <property type="entry name" value="Carb_anhydrase"/>
    <property type="match status" value="1"/>
</dbReference>
<dbReference type="Gene3D" id="3.10.200.10">
    <property type="entry name" value="Alpha carbonic anhydrase"/>
    <property type="match status" value="1"/>
</dbReference>
<dbReference type="GO" id="GO:0008270">
    <property type="term" value="F:zinc ion binding"/>
    <property type="evidence" value="ECO:0007669"/>
    <property type="project" value="InterPro"/>
</dbReference>
<gene>
    <name evidence="3" type="ORF">QYM36_011786</name>
</gene>
<keyword evidence="4" id="KW-1185">Reference proteome</keyword>
<dbReference type="GO" id="GO:0006730">
    <property type="term" value="P:one-carbon metabolic process"/>
    <property type="evidence" value="ECO:0007669"/>
    <property type="project" value="TreeGrafter"/>
</dbReference>
<dbReference type="PROSITE" id="PS51144">
    <property type="entry name" value="ALPHA_CA_2"/>
    <property type="match status" value="1"/>
</dbReference>
<dbReference type="GO" id="GO:0004089">
    <property type="term" value="F:carbonate dehydratase activity"/>
    <property type="evidence" value="ECO:0007669"/>
    <property type="project" value="InterPro"/>
</dbReference>
<feature type="domain" description="Alpha-carbonic anhydrase" evidence="2">
    <location>
        <begin position="36"/>
        <end position="300"/>
    </location>
</feature>
<dbReference type="InterPro" id="IPR023561">
    <property type="entry name" value="Carbonic_anhydrase_a-class"/>
</dbReference>
<dbReference type="EMBL" id="JAVRJZ010000015">
    <property type="protein sequence ID" value="KAK2713205.1"/>
    <property type="molecule type" value="Genomic_DNA"/>
</dbReference>
<organism evidence="3 4">
    <name type="scientific">Artemia franciscana</name>
    <name type="common">Brine shrimp</name>
    <name type="synonym">Artemia sanfranciscana</name>
    <dbReference type="NCBI Taxonomy" id="6661"/>
    <lineage>
        <taxon>Eukaryota</taxon>
        <taxon>Metazoa</taxon>
        <taxon>Ecdysozoa</taxon>
        <taxon>Arthropoda</taxon>
        <taxon>Crustacea</taxon>
        <taxon>Branchiopoda</taxon>
        <taxon>Anostraca</taxon>
        <taxon>Artemiidae</taxon>
        <taxon>Artemia</taxon>
    </lineage>
</organism>
<dbReference type="AlphaFoldDB" id="A0AA88L9J2"/>
<dbReference type="PANTHER" id="PTHR18952:SF208">
    <property type="entry name" value="CARBONIC ANHYDRASE XA-RELATED"/>
    <property type="match status" value="1"/>
</dbReference>